<evidence type="ECO:0000313" key="3">
    <source>
        <dbReference type="EMBL" id="KAJ8419977.1"/>
    </source>
</evidence>
<keyword evidence="4" id="KW-1185">Reference proteome</keyword>
<dbReference type="OrthoDB" id="1935089at2759"/>
<reference evidence="3" key="1">
    <citation type="submission" date="2022-04" db="EMBL/GenBank/DDBJ databases">
        <title>Carnegiea gigantea Genome sequencing and assembly v2.</title>
        <authorList>
            <person name="Copetti D."/>
            <person name="Sanderson M.J."/>
            <person name="Burquez A."/>
            <person name="Wojciechowski M.F."/>
        </authorList>
    </citation>
    <scope>NUCLEOTIDE SEQUENCE</scope>
    <source>
        <strain evidence="3">SGP5-SGP5p</strain>
        <tissue evidence="3">Aerial part</tissue>
    </source>
</reference>
<proteinExistence type="predicted"/>
<gene>
    <name evidence="3" type="ORF">Cgig2_010914</name>
</gene>
<dbReference type="EMBL" id="JAKOGI010004062">
    <property type="protein sequence ID" value="KAJ8419977.1"/>
    <property type="molecule type" value="Genomic_DNA"/>
</dbReference>
<organism evidence="3 4">
    <name type="scientific">Carnegiea gigantea</name>
    <dbReference type="NCBI Taxonomy" id="171969"/>
    <lineage>
        <taxon>Eukaryota</taxon>
        <taxon>Viridiplantae</taxon>
        <taxon>Streptophyta</taxon>
        <taxon>Embryophyta</taxon>
        <taxon>Tracheophyta</taxon>
        <taxon>Spermatophyta</taxon>
        <taxon>Magnoliopsida</taxon>
        <taxon>eudicotyledons</taxon>
        <taxon>Gunneridae</taxon>
        <taxon>Pentapetalae</taxon>
        <taxon>Caryophyllales</taxon>
        <taxon>Cactineae</taxon>
        <taxon>Cactaceae</taxon>
        <taxon>Cactoideae</taxon>
        <taxon>Echinocereeae</taxon>
        <taxon>Carnegiea</taxon>
    </lineage>
</organism>
<dbReference type="Proteomes" id="UP001153076">
    <property type="component" value="Unassembled WGS sequence"/>
</dbReference>
<dbReference type="AlphaFoldDB" id="A0A9Q1GG39"/>
<sequence length="824" mass="93394">MVAHAAKPSHAPESAQLLVSDEGNCNSRPPIQQQANHLPQFHHSFAQLLDPDEGTDLKYIPSSNINGICCAKINKLDVLDEIAYWQSAVLCTVMGANPLFEIMKAFFNRPFPNHGDFFNEEGVLIRQQVTYEWVPSKCTHCAMLGHTEEVCKKKKVVVRTEWRKKTQPSLLTSSVAGQPAPSTTPSPPQLEASTSLEPPPQDFTLASKGTAPKRLSVTPVAPLSELHNNVKLFLQLNDVGLVGLIETKIWQHNAVSLASNFLRGWQWANNCDISNGRIWVAWKPCSYHIAILEKTDQYIHCCATQLTTRKHFHITFIYSHNHELQKATSMDCAASSLPIHTRRVVHPRGFQYYLCKNCLAQELSSRGQTKPSEASSVEYSSTTCGMKSLTSRWPKSSPLDYPITPLSSFSSTYPQGHRPIFSSATCGARTGISILLFRRASLTLLNRVHFKDLKIQQELARNALLQLQQALQCSHDNAALKHLENEARANYISILSSSLALLRQQCKMDWISYWDDSTWFFFAKAKQRKLTTYIYSIHDASDNEVEGFDLVGDVLFSYYRDHLGKASMRRAHLDPATIAQGATLSMEQQLELCMLFSDNDIKEAMFDIPNHKSPSSDGFSSGSDPHLSYEEPLFRRPWNVQLLGIHVPPPSKFNIGYKWLMGGTKVSWDRVIWARASIPRHAFIAWVYVQHRMPSKMRPNRFVHQSDLQCSLCSGGAEDDTHLFSACPYAREVWDSIVLWWPLPIRSTVYSHEDMIASMIRSKAPKAQKQISCAIFAATIYFTWYARNHLLLKKHHVPAQQTVCMMKFHIRQRILFLNSLNCTF</sequence>
<dbReference type="PANTHER" id="PTHR33233">
    <property type="entry name" value="ENDONUCLEASE/EXONUCLEASE/PHOSPHATASE"/>
    <property type="match status" value="1"/>
</dbReference>
<protein>
    <recommendedName>
        <fullName evidence="2">Reverse transcriptase zinc-binding domain-containing protein</fullName>
    </recommendedName>
</protein>
<dbReference type="Pfam" id="PF13966">
    <property type="entry name" value="zf-RVT"/>
    <property type="match status" value="1"/>
</dbReference>
<dbReference type="PANTHER" id="PTHR33233:SF17">
    <property type="entry name" value="DUF4283 DOMAIN-CONTAINING PROTEIN"/>
    <property type="match status" value="1"/>
</dbReference>
<comment type="caution">
    <text evidence="3">The sequence shown here is derived from an EMBL/GenBank/DDBJ whole genome shotgun (WGS) entry which is preliminary data.</text>
</comment>
<feature type="domain" description="Reverse transcriptase zinc-binding" evidence="2">
    <location>
        <begin position="661"/>
        <end position="734"/>
    </location>
</feature>
<accession>A0A9Q1GG39</accession>
<feature type="region of interest" description="Disordered" evidence="1">
    <location>
        <begin position="168"/>
        <end position="208"/>
    </location>
</feature>
<dbReference type="InterPro" id="IPR026960">
    <property type="entry name" value="RVT-Znf"/>
</dbReference>
<evidence type="ECO:0000313" key="4">
    <source>
        <dbReference type="Proteomes" id="UP001153076"/>
    </source>
</evidence>
<evidence type="ECO:0000256" key="1">
    <source>
        <dbReference type="SAM" id="MobiDB-lite"/>
    </source>
</evidence>
<evidence type="ECO:0000259" key="2">
    <source>
        <dbReference type="Pfam" id="PF13966"/>
    </source>
</evidence>
<name>A0A9Q1GG39_9CARY</name>